<dbReference type="Proteomes" id="UP000202170">
    <property type="component" value="Segment"/>
</dbReference>
<keyword evidence="2" id="KW-1185">Reference proteome</keyword>
<proteinExistence type="predicted"/>
<name>A0A1B3AYK4_9CAUD</name>
<sequence>MSVRIATYPESTKALLSALLTRMDGEYSVETVTDEWGVVGTFLEGRVDLSALSMCFLDELEQLVRERISTREVHRNREIAAMLADAKVTIRAMASTAAIPPQLYGRNDRG</sequence>
<protein>
    <submittedName>
        <fullName evidence="1">Uncharacterized protein</fullName>
    </submittedName>
</protein>
<organism evidence="1 2">
    <name type="scientific">Gordonia phage Bantam</name>
    <dbReference type="NCBI Taxonomy" id="1887641"/>
    <lineage>
        <taxon>Viruses</taxon>
        <taxon>Duplodnaviria</taxon>
        <taxon>Heunggongvirae</taxon>
        <taxon>Uroviricota</taxon>
        <taxon>Caudoviricetes</taxon>
        <taxon>Bantamvirus</taxon>
        <taxon>Bantamvirus bantam</taxon>
    </lineage>
</organism>
<gene>
    <name evidence="1" type="primary">125</name>
    <name evidence="1" type="ORF">SEA_BANTAM_125</name>
</gene>
<dbReference type="RefSeq" id="YP_009287593.1">
    <property type="nucleotide sequence ID" value="NC_031074.1"/>
</dbReference>
<reference evidence="2" key="1">
    <citation type="submission" date="2016-07" db="EMBL/GenBank/DDBJ databases">
        <authorList>
            <person name="Florea S."/>
            <person name="Webb J.S."/>
            <person name="Jaromczyk J."/>
            <person name="Schardl C.L."/>
        </authorList>
    </citation>
    <scope>NUCLEOTIDE SEQUENCE [LARGE SCALE GENOMIC DNA]</scope>
</reference>
<dbReference type="GeneID" id="29080389"/>
<dbReference type="KEGG" id="vg:29080389"/>
<accession>A0A1B3AYK4</accession>
<evidence type="ECO:0000313" key="1">
    <source>
        <dbReference type="EMBL" id="AOE43814.1"/>
    </source>
</evidence>
<evidence type="ECO:0000313" key="2">
    <source>
        <dbReference type="Proteomes" id="UP000202170"/>
    </source>
</evidence>
<dbReference type="EMBL" id="KX557272">
    <property type="protein sequence ID" value="AOE43814.1"/>
    <property type="molecule type" value="Genomic_DNA"/>
</dbReference>